<accession>A0A9N9NPR9</accession>
<dbReference type="AlphaFoldDB" id="A0A9N9NPR9"/>
<evidence type="ECO:0000313" key="2">
    <source>
        <dbReference type="EMBL" id="CAG8758590.1"/>
    </source>
</evidence>
<reference evidence="2" key="1">
    <citation type="submission" date="2021-06" db="EMBL/GenBank/DDBJ databases">
        <authorList>
            <person name="Kallberg Y."/>
            <person name="Tangrot J."/>
            <person name="Rosling A."/>
        </authorList>
    </citation>
    <scope>NUCLEOTIDE SEQUENCE</scope>
    <source>
        <strain evidence="2">IN212</strain>
    </source>
</reference>
<sequence length="376" mass="42112">MEYETSDDSSNSENGSFTSKSTIYEQEAISEKIAKLKKRISELEDISTAKEVMPKKANKRPLTPLTRNKVHDVEDEFSFDKTSKVTTNKYIIEDESSDNKTTIKKAKKGQIINDFSSNNAEKEPLKQLKQSRQQFSVDTEFSSDDPEQESMRLIVAERLYRLCSTTEYRDMPLTEINKCIDKIPETQDTTVSTNNRINPPKKGMHVEHNAVIDIDESDTNLSGKNITKKGKQVDHNAPADVDRSDLNDNSKHAKKGKQVDHNAPIDVDESDPNDAKKGKQADHNAPINVDESDPNLSEKDIALDEIPKTQDTSAPTNNRTGARKPKNRKHVDHNASIESDSNNNSKRATKGTRVNHNSPIDVNESDPNLSAKILVS</sequence>
<feature type="compositionally biased region" description="Basic and acidic residues" evidence="1">
    <location>
        <begin position="273"/>
        <end position="282"/>
    </location>
</feature>
<feature type="compositionally biased region" description="Basic and acidic residues" evidence="1">
    <location>
        <begin position="240"/>
        <end position="251"/>
    </location>
</feature>
<feature type="compositionally biased region" description="Polar residues" evidence="1">
    <location>
        <begin position="336"/>
        <end position="368"/>
    </location>
</feature>
<feature type="compositionally biased region" description="Basic and acidic residues" evidence="1">
    <location>
        <begin position="296"/>
        <end position="308"/>
    </location>
</feature>
<gene>
    <name evidence="2" type="ORF">RFULGI_LOCUS14132</name>
</gene>
<feature type="compositionally biased region" description="Polar residues" evidence="1">
    <location>
        <begin position="309"/>
        <end position="320"/>
    </location>
</feature>
<feature type="region of interest" description="Disordered" evidence="1">
    <location>
        <begin position="116"/>
        <end position="148"/>
    </location>
</feature>
<dbReference type="EMBL" id="CAJVPZ010039967">
    <property type="protein sequence ID" value="CAG8758590.1"/>
    <property type="molecule type" value="Genomic_DNA"/>
</dbReference>
<feature type="compositionally biased region" description="Polar residues" evidence="1">
    <location>
        <begin position="128"/>
        <end position="140"/>
    </location>
</feature>
<evidence type="ECO:0000313" key="3">
    <source>
        <dbReference type="Proteomes" id="UP000789396"/>
    </source>
</evidence>
<name>A0A9N9NPR9_9GLOM</name>
<comment type="caution">
    <text evidence="2">The sequence shown here is derived from an EMBL/GenBank/DDBJ whole genome shotgun (WGS) entry which is preliminary data.</text>
</comment>
<protein>
    <submittedName>
        <fullName evidence="2">6614_t:CDS:1</fullName>
    </submittedName>
</protein>
<dbReference type="OrthoDB" id="2422570at2759"/>
<organism evidence="2 3">
    <name type="scientific">Racocetra fulgida</name>
    <dbReference type="NCBI Taxonomy" id="60492"/>
    <lineage>
        <taxon>Eukaryota</taxon>
        <taxon>Fungi</taxon>
        <taxon>Fungi incertae sedis</taxon>
        <taxon>Mucoromycota</taxon>
        <taxon>Glomeromycotina</taxon>
        <taxon>Glomeromycetes</taxon>
        <taxon>Diversisporales</taxon>
        <taxon>Gigasporaceae</taxon>
        <taxon>Racocetra</taxon>
    </lineage>
</organism>
<evidence type="ECO:0000256" key="1">
    <source>
        <dbReference type="SAM" id="MobiDB-lite"/>
    </source>
</evidence>
<feature type="non-terminal residue" evidence="2">
    <location>
        <position position="1"/>
    </location>
</feature>
<feature type="region of interest" description="Disordered" evidence="1">
    <location>
        <begin position="1"/>
        <end position="23"/>
    </location>
</feature>
<feature type="compositionally biased region" description="Polar residues" evidence="1">
    <location>
        <begin position="8"/>
        <end position="23"/>
    </location>
</feature>
<feature type="region of interest" description="Disordered" evidence="1">
    <location>
        <begin position="213"/>
        <end position="376"/>
    </location>
</feature>
<keyword evidence="3" id="KW-1185">Reference proteome</keyword>
<dbReference type="Proteomes" id="UP000789396">
    <property type="component" value="Unassembled WGS sequence"/>
</dbReference>
<proteinExistence type="predicted"/>
<feature type="compositionally biased region" description="Basic residues" evidence="1">
    <location>
        <begin position="321"/>
        <end position="331"/>
    </location>
</feature>